<feature type="transmembrane region" description="Helical" evidence="8">
    <location>
        <begin position="146"/>
        <end position="166"/>
    </location>
</feature>
<dbReference type="SUPFAM" id="SSF81345">
    <property type="entry name" value="ABC transporter involved in vitamin B12 uptake, BtuC"/>
    <property type="match status" value="1"/>
</dbReference>
<gene>
    <name evidence="9" type="primary">fepG_1</name>
    <name evidence="9" type="ORF">NCTC13193_01149</name>
</gene>
<feature type="transmembrane region" description="Helical" evidence="8">
    <location>
        <begin position="189"/>
        <end position="210"/>
    </location>
</feature>
<dbReference type="CDD" id="cd06550">
    <property type="entry name" value="TM_ABC_iron-siderophores_like"/>
    <property type="match status" value="1"/>
</dbReference>
<keyword evidence="3" id="KW-0813">Transport</keyword>
<name>A0A448S9Q4_SERFO</name>
<keyword evidence="7 8" id="KW-0472">Membrane</keyword>
<keyword evidence="6 8" id="KW-1133">Transmembrane helix</keyword>
<evidence type="ECO:0000256" key="8">
    <source>
        <dbReference type="SAM" id="Phobius"/>
    </source>
</evidence>
<feature type="transmembrane region" description="Helical" evidence="8">
    <location>
        <begin position="61"/>
        <end position="79"/>
    </location>
</feature>
<evidence type="ECO:0000256" key="2">
    <source>
        <dbReference type="ARBA" id="ARBA00007935"/>
    </source>
</evidence>
<dbReference type="EMBL" id="LR134492">
    <property type="protein sequence ID" value="VEI64448.1"/>
    <property type="molecule type" value="Genomic_DNA"/>
</dbReference>
<evidence type="ECO:0000256" key="4">
    <source>
        <dbReference type="ARBA" id="ARBA00022475"/>
    </source>
</evidence>
<feature type="transmembrane region" description="Helical" evidence="8">
    <location>
        <begin position="91"/>
        <end position="108"/>
    </location>
</feature>
<feature type="transmembrane region" description="Helical" evidence="8">
    <location>
        <begin position="302"/>
        <end position="323"/>
    </location>
</feature>
<comment type="similarity">
    <text evidence="2">Belongs to the binding-protein-dependent transport system permease family. FecCD subfamily.</text>
</comment>
<dbReference type="PANTHER" id="PTHR30472:SF24">
    <property type="entry name" value="FERRIC ENTEROBACTIN TRANSPORT SYSTEM PERMEASE PROTEIN FEPG"/>
    <property type="match status" value="1"/>
</dbReference>
<dbReference type="Pfam" id="PF01032">
    <property type="entry name" value="FecCD"/>
    <property type="match status" value="1"/>
</dbReference>
<evidence type="ECO:0000313" key="9">
    <source>
        <dbReference type="EMBL" id="VEI64448.1"/>
    </source>
</evidence>
<dbReference type="InterPro" id="IPR000522">
    <property type="entry name" value="ABC_transptr_permease_BtuC"/>
</dbReference>
<keyword evidence="5 8" id="KW-0812">Transmembrane</keyword>
<dbReference type="AlphaFoldDB" id="A0A448S9Q4"/>
<evidence type="ECO:0000256" key="7">
    <source>
        <dbReference type="ARBA" id="ARBA00023136"/>
    </source>
</evidence>
<proteinExistence type="inferred from homology"/>
<dbReference type="GO" id="GO:0005886">
    <property type="term" value="C:plasma membrane"/>
    <property type="evidence" value="ECO:0007669"/>
    <property type="project" value="UniProtKB-SubCell"/>
</dbReference>
<dbReference type="GO" id="GO:0022857">
    <property type="term" value="F:transmembrane transporter activity"/>
    <property type="evidence" value="ECO:0007669"/>
    <property type="project" value="InterPro"/>
</dbReference>
<feature type="transmembrane region" description="Helical" evidence="8">
    <location>
        <begin position="114"/>
        <end position="134"/>
    </location>
</feature>
<dbReference type="InterPro" id="IPR037294">
    <property type="entry name" value="ABC_BtuC-like"/>
</dbReference>
<evidence type="ECO:0000256" key="3">
    <source>
        <dbReference type="ARBA" id="ARBA00022448"/>
    </source>
</evidence>
<protein>
    <submittedName>
        <fullName evidence="9">Ferric enterobactin transport system permease protein fepG</fullName>
    </submittedName>
</protein>
<dbReference type="Proteomes" id="UP000270487">
    <property type="component" value="Chromosome"/>
</dbReference>
<reference evidence="9 10" key="1">
    <citation type="submission" date="2018-12" db="EMBL/GenBank/DDBJ databases">
        <authorList>
            <consortium name="Pathogen Informatics"/>
        </authorList>
    </citation>
    <scope>NUCLEOTIDE SEQUENCE [LARGE SCALE GENOMIC DNA]</scope>
    <source>
        <strain evidence="9 10">NCTC13193</strain>
    </source>
</reference>
<feature type="transmembrane region" description="Helical" evidence="8">
    <location>
        <begin position="236"/>
        <end position="262"/>
    </location>
</feature>
<evidence type="ECO:0000313" key="10">
    <source>
        <dbReference type="Proteomes" id="UP000270487"/>
    </source>
</evidence>
<accession>A0A448S9Q4</accession>
<dbReference type="RefSeq" id="WP_141131246.1">
    <property type="nucleotide sequence ID" value="NZ_CAMISF010000001.1"/>
</dbReference>
<keyword evidence="4" id="KW-1003">Cell membrane</keyword>
<evidence type="ECO:0000256" key="6">
    <source>
        <dbReference type="ARBA" id="ARBA00022989"/>
    </source>
</evidence>
<evidence type="ECO:0000256" key="1">
    <source>
        <dbReference type="ARBA" id="ARBA00004651"/>
    </source>
</evidence>
<comment type="subcellular location">
    <subcellularLocation>
        <location evidence="1">Cell membrane</location>
        <topology evidence="1">Multi-pass membrane protein</topology>
    </subcellularLocation>
</comment>
<organism evidence="9 10">
    <name type="scientific">Serratia fonticola</name>
    <dbReference type="NCBI Taxonomy" id="47917"/>
    <lineage>
        <taxon>Bacteria</taxon>
        <taxon>Pseudomonadati</taxon>
        <taxon>Pseudomonadota</taxon>
        <taxon>Gammaproteobacteria</taxon>
        <taxon>Enterobacterales</taxon>
        <taxon>Yersiniaceae</taxon>
        <taxon>Serratia</taxon>
    </lineage>
</organism>
<dbReference type="Gene3D" id="1.10.3470.10">
    <property type="entry name" value="ABC transporter involved in vitamin B12 uptake, BtuC"/>
    <property type="match status" value="1"/>
</dbReference>
<dbReference type="GO" id="GO:0033214">
    <property type="term" value="P:siderophore-iron import into cell"/>
    <property type="evidence" value="ECO:0007669"/>
    <property type="project" value="TreeGrafter"/>
</dbReference>
<dbReference type="PANTHER" id="PTHR30472">
    <property type="entry name" value="FERRIC ENTEROBACTIN TRANSPORT SYSTEM PERMEASE PROTEIN"/>
    <property type="match status" value="1"/>
</dbReference>
<sequence>MSVNRTVLVCLALASLLLVAAAFALTVGRFTLPVSSVLQAIAGEGNPMAQQIVRAIRLPRVLTAVLVGCALGISGAIFQSVSRNALGSPDVIGFTTGAATGAIVQIVLFNGNTVAIVLSAMGGGLATSLLVYWLAHHHGVVKGYRLILMGIGVGAVLSALNGLLLVKGDIDNAVMATLWLAGTTQGRNWLHVIPVAASIALLLPVVLICARGLNIMTMGDEVAHQLGVRVDLTRKIMTFCGVILAAVATSAAGPIAFIALMAPQLAIRLTSNSNLPVVSAGLVGGCLLLGADMVAQIQPSGLMMPVGLMTGMIGGGYLLALLLRGGCR</sequence>
<evidence type="ECO:0000256" key="5">
    <source>
        <dbReference type="ARBA" id="ARBA00022692"/>
    </source>
</evidence>